<evidence type="ECO:0000313" key="2">
    <source>
        <dbReference type="EMBL" id="CAB4934707.1"/>
    </source>
</evidence>
<feature type="region of interest" description="Disordered" evidence="1">
    <location>
        <begin position="473"/>
        <end position="500"/>
    </location>
</feature>
<proteinExistence type="predicted"/>
<feature type="compositionally biased region" description="Basic and acidic residues" evidence="1">
    <location>
        <begin position="67"/>
        <end position="94"/>
    </location>
</feature>
<protein>
    <submittedName>
        <fullName evidence="2">Unannotated protein</fullName>
    </submittedName>
</protein>
<feature type="region of interest" description="Disordered" evidence="1">
    <location>
        <begin position="64"/>
        <end position="98"/>
    </location>
</feature>
<gene>
    <name evidence="2" type="ORF">UFOPK3609_02136</name>
</gene>
<evidence type="ECO:0000256" key="1">
    <source>
        <dbReference type="SAM" id="MobiDB-lite"/>
    </source>
</evidence>
<sequence>MRPLLELAPVELGARERLRVLRVGHLGGVPAVLGELADPALRGRLAELGLGVAGEELPRRAGAPLLAHEEHRGERAGQRDGRADGEQARGEGGRDAVPGGPVADLVVVLQVGQEFPARQPVGVHRAAVVPLAERRPGPVVEERAGEHLGQPGQTALGEVPVVALALAGEHGVQRVVEVVAPLRGEPEPAGGPRGDHPRVVEVGLRDQGQRSALRHAERVDLGGQLLEHVGGPLVDQGVHGVQPQAVDVHVPQPHQRVVDDVPAHLVGVRPGQVDRVAPGVRPALAEHREELGQVVPRRAQVVVDDVLDHRETALVAGVDEPLVAGRPAVPLVDGVPGDAVVAPVVRAVEPVHRQQLDEADAEGHQVVQPGDGRVEGAGLGERAHVQLVDHAAGQRPPGPGPVHPAVRGGVEAAGRPVHAVGLAASSGVRSGGGGVVEQEAVVGLRRGGHGRPPPPVVVPGHLVDGAVQLQADPLGQRRPDGELGRLGAHGPSSVLHEEGDRECAEHLGQLGAAGV</sequence>
<reference evidence="2" key="1">
    <citation type="submission" date="2020-05" db="EMBL/GenBank/DDBJ databases">
        <authorList>
            <person name="Chiriac C."/>
            <person name="Salcher M."/>
            <person name="Ghai R."/>
            <person name="Kavagutti S V."/>
        </authorList>
    </citation>
    <scope>NUCLEOTIDE SEQUENCE</scope>
</reference>
<dbReference type="EMBL" id="CAFBMQ010000429">
    <property type="protein sequence ID" value="CAB4934707.1"/>
    <property type="molecule type" value="Genomic_DNA"/>
</dbReference>
<dbReference type="AlphaFoldDB" id="A0A6J7IWR6"/>
<organism evidence="2">
    <name type="scientific">freshwater metagenome</name>
    <dbReference type="NCBI Taxonomy" id="449393"/>
    <lineage>
        <taxon>unclassified sequences</taxon>
        <taxon>metagenomes</taxon>
        <taxon>ecological metagenomes</taxon>
    </lineage>
</organism>
<accession>A0A6J7IWR6</accession>
<name>A0A6J7IWR6_9ZZZZ</name>